<reference evidence="5" key="1">
    <citation type="submission" date="2021-01" db="EMBL/GenBank/DDBJ databases">
        <authorList>
            <person name="Corre E."/>
            <person name="Pelletier E."/>
            <person name="Niang G."/>
            <person name="Scheremetjew M."/>
            <person name="Finn R."/>
            <person name="Kale V."/>
            <person name="Holt S."/>
            <person name="Cochrane G."/>
            <person name="Meng A."/>
            <person name="Brown T."/>
            <person name="Cohen L."/>
        </authorList>
    </citation>
    <scope>NUCLEOTIDE SEQUENCE</scope>
    <source>
        <strain evidence="5">CCMP3105</strain>
    </source>
</reference>
<protein>
    <submittedName>
        <fullName evidence="5">Uncharacterized protein</fullName>
    </submittedName>
</protein>
<dbReference type="Pfam" id="PF12796">
    <property type="entry name" value="Ank_2"/>
    <property type="match status" value="1"/>
</dbReference>
<proteinExistence type="predicted"/>
<evidence type="ECO:0000313" key="5">
    <source>
        <dbReference type="EMBL" id="CAE4573380.1"/>
    </source>
</evidence>
<accession>A0A7S4UUV1</accession>
<name>A0A7S4UUV1_9DINO</name>
<dbReference type="EMBL" id="HBNR01019592">
    <property type="protein sequence ID" value="CAE4573380.1"/>
    <property type="molecule type" value="Transcribed_RNA"/>
</dbReference>
<evidence type="ECO:0000256" key="1">
    <source>
        <dbReference type="ARBA" id="ARBA00022737"/>
    </source>
</evidence>
<evidence type="ECO:0000256" key="2">
    <source>
        <dbReference type="ARBA" id="ARBA00023043"/>
    </source>
</evidence>
<dbReference type="InterPro" id="IPR036770">
    <property type="entry name" value="Ankyrin_rpt-contain_sf"/>
</dbReference>
<evidence type="ECO:0000256" key="4">
    <source>
        <dbReference type="SAM" id="MobiDB-lite"/>
    </source>
</evidence>
<dbReference type="PANTHER" id="PTHR24198:SF165">
    <property type="entry name" value="ANKYRIN REPEAT-CONTAINING PROTEIN-RELATED"/>
    <property type="match status" value="1"/>
</dbReference>
<evidence type="ECO:0000256" key="3">
    <source>
        <dbReference type="PROSITE-ProRule" id="PRU00023"/>
    </source>
</evidence>
<dbReference type="PROSITE" id="PS50088">
    <property type="entry name" value="ANK_REPEAT"/>
    <property type="match status" value="2"/>
</dbReference>
<organism evidence="5">
    <name type="scientific">Alexandrium monilatum</name>
    <dbReference type="NCBI Taxonomy" id="311494"/>
    <lineage>
        <taxon>Eukaryota</taxon>
        <taxon>Sar</taxon>
        <taxon>Alveolata</taxon>
        <taxon>Dinophyceae</taxon>
        <taxon>Gonyaulacales</taxon>
        <taxon>Pyrocystaceae</taxon>
        <taxon>Alexandrium</taxon>
    </lineage>
</organism>
<feature type="repeat" description="ANK" evidence="3">
    <location>
        <begin position="69"/>
        <end position="101"/>
    </location>
</feature>
<dbReference type="InterPro" id="IPR002110">
    <property type="entry name" value="Ankyrin_rpt"/>
</dbReference>
<dbReference type="PROSITE" id="PS50297">
    <property type="entry name" value="ANK_REP_REGION"/>
    <property type="match status" value="2"/>
</dbReference>
<feature type="repeat" description="ANK" evidence="3">
    <location>
        <begin position="102"/>
        <end position="134"/>
    </location>
</feature>
<keyword evidence="1" id="KW-0677">Repeat</keyword>
<dbReference type="PANTHER" id="PTHR24198">
    <property type="entry name" value="ANKYRIN REPEAT AND PROTEIN KINASE DOMAIN-CONTAINING PROTEIN"/>
    <property type="match status" value="1"/>
</dbReference>
<dbReference type="SUPFAM" id="SSF48403">
    <property type="entry name" value="Ankyrin repeat"/>
    <property type="match status" value="1"/>
</dbReference>
<sequence length="262" mass="28265">MAQAAWAAGRPPPSSRCWRAPDVRLSEGMVAGDGKPQDNLNVGVSMGSIEAVSKAVAAGADVNKACEGSGWFPIHGAASSGSLEVLNFLVEKKANVNAMTLRHMQPIHLAAKEGDVPMLQRLVELQADVEAKNNMKKRPIHYACEACHRDVVQLLIQSSCDPLTPDRNSCSPYDYAKMAMQKDSSGGSEISDMLKKLDCAKSGGGAKQALPANAIPFQGIVVQVGEEVNKPGTWWWDPERQMATQEPRPPGHEHPNLPRQPQ</sequence>
<dbReference type="Gene3D" id="1.25.40.20">
    <property type="entry name" value="Ankyrin repeat-containing domain"/>
    <property type="match status" value="1"/>
</dbReference>
<dbReference type="AlphaFoldDB" id="A0A7S4UUV1"/>
<dbReference type="SMART" id="SM00248">
    <property type="entry name" value="ANK"/>
    <property type="match status" value="3"/>
</dbReference>
<dbReference type="Pfam" id="PF00023">
    <property type="entry name" value="Ank"/>
    <property type="match status" value="1"/>
</dbReference>
<feature type="region of interest" description="Disordered" evidence="4">
    <location>
        <begin position="233"/>
        <end position="262"/>
    </location>
</feature>
<gene>
    <name evidence="5" type="ORF">AMON00008_LOCUS12999</name>
</gene>
<keyword evidence="2 3" id="KW-0040">ANK repeat</keyword>